<feature type="region of interest" description="Disordered" evidence="1">
    <location>
        <begin position="528"/>
        <end position="630"/>
    </location>
</feature>
<feature type="compositionally biased region" description="Basic and acidic residues" evidence="1">
    <location>
        <begin position="563"/>
        <end position="580"/>
    </location>
</feature>
<evidence type="ECO:0000259" key="2">
    <source>
        <dbReference type="Pfam" id="PF00339"/>
    </source>
</evidence>
<proteinExistence type="predicted"/>
<evidence type="ECO:0000313" key="3">
    <source>
        <dbReference type="EMBL" id="CAK7919276.1"/>
    </source>
</evidence>
<name>A0ABP0EJU5_9ASCO</name>
<feature type="compositionally biased region" description="Polar residues" evidence="1">
    <location>
        <begin position="620"/>
        <end position="630"/>
    </location>
</feature>
<dbReference type="PANTHER" id="PTHR11188:SF17">
    <property type="entry name" value="FI21816P1"/>
    <property type="match status" value="1"/>
</dbReference>
<sequence length="630" mass="70226">MANDVKVEIDRRATGGTFTNHDTIRGNIVLNVTSSISLNSISVKLEGISKTQLHIPRDQLAENRNRSERDLQRERTKKEKTISDVHKVLYDTTVVFPPKNIRDVSSSKEYTLAPGSYTYPFEFVIPLENSCIKLSGISNKIQFNRKTFDISINNGNFNVNSVRKAAVSFLDGSAGTHDYHDEQLKGEYHITSQLPPSFSGLGEYANIRYFIKVTAKRSSILKPNLRSFDPFIFLPLDIDSRGNPLSQSDHHGHPKNSFDSQEIYIRKEMIFSNRSPGTVPVNVPHNGKKLPNEPSSSSSSSGRESGGGFLSKLFGSPTPYLDSNSPYLPGKKSIQGVPFSFEVRFRNPPFLIPNKPPSFKLYLISSVDPSTYSLAKHGRPDESNGLGVIYMEKLVVDLTSSTVVSVLETDGSYKELHRSSVETKTPICDLSYNNLKLDLMNSKKKTPTSPVYELEIPAKFYAKCSLPDSISPSFTTCNISRRYSLAIRGGFSSQKIVNFSNLDEVQQKIKFVELQCQDVKVLSGLSHTMGPQVQVSPPIPNEITPPRISAPRPEAGPLPSKGNEAHTPRYEEEEGGRTEESPGPEYPSRPIGSSQLPTYEEVLQESTSNDPQAGRRRYQQPRSYYTNLED</sequence>
<accession>A0ABP0EJU5</accession>
<keyword evidence="4" id="KW-1185">Reference proteome</keyword>
<dbReference type="SUPFAM" id="SSF81296">
    <property type="entry name" value="E set domains"/>
    <property type="match status" value="1"/>
</dbReference>
<dbReference type="EMBL" id="OZ004259">
    <property type="protein sequence ID" value="CAK7919276.1"/>
    <property type="molecule type" value="Genomic_DNA"/>
</dbReference>
<dbReference type="CDD" id="cd22952">
    <property type="entry name" value="ART10-like"/>
    <property type="match status" value="1"/>
</dbReference>
<feature type="domain" description="Arrestin-like N-terminal" evidence="2">
    <location>
        <begin position="6"/>
        <end position="131"/>
    </location>
</feature>
<reference evidence="3 4" key="1">
    <citation type="submission" date="2024-01" db="EMBL/GenBank/DDBJ databases">
        <authorList>
            <consortium name="Genoscope - CEA"/>
            <person name="William W."/>
        </authorList>
    </citation>
    <scope>NUCLEOTIDE SEQUENCE [LARGE SCALE GENOMIC DNA]</scope>
    <source>
        <strain evidence="3 4">29B2s-10</strain>
    </source>
</reference>
<dbReference type="InterPro" id="IPR050357">
    <property type="entry name" value="Arrestin_domain-protein"/>
</dbReference>
<dbReference type="Gene3D" id="2.60.40.640">
    <property type="match status" value="1"/>
</dbReference>
<feature type="region of interest" description="Disordered" evidence="1">
    <location>
        <begin position="275"/>
        <end position="308"/>
    </location>
</feature>
<gene>
    <name evidence="3" type="ORF">CAAN4_G17216</name>
</gene>
<organism evidence="3 4">
    <name type="scientific">[Candida] anglica</name>
    <dbReference type="NCBI Taxonomy" id="148631"/>
    <lineage>
        <taxon>Eukaryota</taxon>
        <taxon>Fungi</taxon>
        <taxon>Dikarya</taxon>
        <taxon>Ascomycota</taxon>
        <taxon>Saccharomycotina</taxon>
        <taxon>Pichiomycetes</taxon>
        <taxon>Debaryomycetaceae</taxon>
        <taxon>Kurtzmaniella</taxon>
    </lineage>
</organism>
<protein>
    <recommendedName>
        <fullName evidence="2">Arrestin-like N-terminal domain-containing protein</fullName>
    </recommendedName>
</protein>
<dbReference type="Proteomes" id="UP001497600">
    <property type="component" value="Chromosome G"/>
</dbReference>
<dbReference type="PANTHER" id="PTHR11188">
    <property type="entry name" value="ARRESTIN DOMAIN CONTAINING PROTEIN"/>
    <property type="match status" value="1"/>
</dbReference>
<dbReference type="InterPro" id="IPR014752">
    <property type="entry name" value="Arrestin-like_C"/>
</dbReference>
<dbReference type="InterPro" id="IPR011021">
    <property type="entry name" value="Arrestin-like_N"/>
</dbReference>
<dbReference type="InterPro" id="IPR014756">
    <property type="entry name" value="Ig_E-set"/>
</dbReference>
<evidence type="ECO:0000256" key="1">
    <source>
        <dbReference type="SAM" id="MobiDB-lite"/>
    </source>
</evidence>
<evidence type="ECO:0000313" key="4">
    <source>
        <dbReference type="Proteomes" id="UP001497600"/>
    </source>
</evidence>
<dbReference type="Pfam" id="PF00339">
    <property type="entry name" value="Arrestin_N"/>
    <property type="match status" value="1"/>
</dbReference>